<feature type="region of interest" description="Disordered" evidence="6">
    <location>
        <begin position="675"/>
        <end position="712"/>
    </location>
</feature>
<dbReference type="PROSITE" id="PS01175">
    <property type="entry name" value="RIBONUCLEASE_II"/>
    <property type="match status" value="1"/>
</dbReference>
<name>A0A5C3F514_9BASI</name>
<gene>
    <name evidence="8" type="ORF">PSFLO_03798</name>
</gene>
<feature type="region of interest" description="Disordered" evidence="6">
    <location>
        <begin position="866"/>
        <end position="890"/>
    </location>
</feature>
<feature type="site" description="Important for catalytic activity" evidence="5">
    <location>
        <position position="1103"/>
    </location>
</feature>
<keyword evidence="5" id="KW-0269">Exonuclease</keyword>
<feature type="compositionally biased region" description="Gly residues" evidence="6">
    <location>
        <begin position="601"/>
        <end position="615"/>
    </location>
</feature>
<feature type="compositionally biased region" description="Basic and acidic residues" evidence="6">
    <location>
        <begin position="950"/>
        <end position="960"/>
    </location>
</feature>
<feature type="compositionally biased region" description="Low complexity" evidence="6">
    <location>
        <begin position="589"/>
        <end position="600"/>
    </location>
</feature>
<evidence type="ECO:0000256" key="3">
    <source>
        <dbReference type="ARBA" id="ARBA00022842"/>
    </source>
</evidence>
<dbReference type="PANTHER" id="PTHR23355">
    <property type="entry name" value="RIBONUCLEASE"/>
    <property type="match status" value="1"/>
</dbReference>
<keyword evidence="4 5" id="KW-0694">RNA-binding</keyword>
<feature type="compositionally biased region" description="Gly residues" evidence="6">
    <location>
        <begin position="675"/>
        <end position="690"/>
    </location>
</feature>
<feature type="compositionally biased region" description="Gly residues" evidence="6">
    <location>
        <begin position="212"/>
        <end position="221"/>
    </location>
</feature>
<feature type="region of interest" description="Disordered" evidence="6">
    <location>
        <begin position="1552"/>
        <end position="1584"/>
    </location>
</feature>
<dbReference type="HAMAP" id="MF_03045">
    <property type="entry name" value="DIS3L2"/>
    <property type="match status" value="1"/>
</dbReference>
<sequence length="1669" mass="177140">MPEDTAKKQPSRSNDSKSKSASAPSASTPTSAAAGTTTNTTASGQQQQQQQQQQQRRHSSKGNHSSQGGKKSSTGADKPTTTASPESATTADSDHKTAGTRPSRAQNKKVSNGNPPSSSSTSSKAANHSGSSTKSDRNAAMNRAGSNNSTGSGGAGGNASNSSNKRDTASSVHARKPGSASPGAAAGGRDSSAALNNLQQMIADIKSTPPGGRVGGAGGQNSLGDAENELAAVNSRLQAQEEHLRTQLQNQLNISSPPGGRGNFASRAGGLASLGEDSEASQPAFQRQGGPRFAGNAAFQSAVARHAANPSAGGGGGGATAAELRAANAHQRQLSLQGRFADLGYNMGSGLGPSPNEMDDMTDDGASSIDYMGGSAFDPTRNSRQEHDHLSAAAHRRSGSDISGLVGGGRQMGGIGGPGGISNLTAQSQMYADQQVAIQQQIEMLQLQQQQLLQQQAAFGGPGGGGQGAGLQQFNMHQGFGGGAGIGGGHRRIQSHAPQTGPMGSFSTSHSFGGGLSGFAMNQQSAPPSANLPRGHGRRHSVNVVNKANQAAAGSNGGGSVNVGNSNSGEGGPAMQPNPDFSFPNTISRNRQQQGQNQQLGVGGGVPTPPGGAGQAGLLPAFSPSAQPPQPSMGHFSHPSLQLQQLSPEYLMAGGGLISLNSFNGSGSMNDLADGFGGAGSGGPGGAGRGGHGRTNSGASWRINGTPGGPQVMDLASAQAQLASLRQFRAQASGAPPHHHNQHHHKTPSFGGGFNPMGPGGFPGQFGAGGFNQQQPGQTPGGALQRKALFGNYLQQSTLPVLLAEGKLVVGVLRINKRNRSDAYVTTEVLDSDIFISGSKDRNRALEGDVVAVELLDPLEVWNTKKEKEDKKKRKEEQTGLASRKPDKAKDDLEVEGAQLKLIEDEEENESSPPAFAGHVVAIVERAAGQLFSGTLGRQRPSSAATQERQQAERAQRDGVDPSQLPEVVQPRPKIIWFRPSDKRVPLIAIPADQAPRDFWEDGGQESYNNRLFVACIKRWPITSLHPFGTLVEEIGVIGNVEAETQALLKDSLSSATEEFGDNALKCLPPLPWSIPDKELESRRDFRAHRVFTIDPETAKDLDDALSITKLDGGLYEVGVHIADVSHFVKLGSALDREARKRGTSVYLVQRAIPMLPPTLCEELCSLVPDVERLAFSAVFTMNEDARVIGRWFGKTIIRSCAKLAYSDAQRVIEGGELPDGKVNRDHAVSDVAADIKLLDALAKKMRARRFEGGALKINNVKLSFRLDDNGLPMDASVYKTYDAHQLIEEFMLQANMDVASQIAAGLPDVALLRRHERPLDRRLDGFLRRAKSMGYDIDVSTAGGLYKSLQQIDDDKTRVALETLVTKAMLRAKYFCTGMVDIAKYQHYALNVALYTHFTSPIRRYADLMVHRQLEAVLAKQDKFGVDREAMAKIAQQCNVKKDAAKAAQEQSAHLFLCLLIHDLTMRYGPVVRTATVIGVLDAAFDVVVPEFGVEKRVHVDQMPIEHHDYDTDANALSIYWKRDVDVISWLAENSDDVHVKKLQSLARQHAAMEMTSQSHTDEAALFDDDDDDDEDDGGEGAGARGLLAAQRFAASAEEVKGSTQRHKSYEKPQLQFDGLKVHDGHSIQTIRELAQIPVIITSDMSKSPPVLKVFSVNPWSNGNQPDV</sequence>
<dbReference type="GO" id="GO:0003723">
    <property type="term" value="F:RNA binding"/>
    <property type="evidence" value="ECO:0007669"/>
    <property type="project" value="UniProtKB-KW"/>
</dbReference>
<dbReference type="Pfam" id="PF17877">
    <property type="entry name" value="Dis3l2_C_term"/>
    <property type="match status" value="1"/>
</dbReference>
<evidence type="ECO:0000256" key="4">
    <source>
        <dbReference type="ARBA" id="ARBA00022884"/>
    </source>
</evidence>
<keyword evidence="1 5" id="KW-0963">Cytoplasm</keyword>
<dbReference type="EC" id="3.1.13.-" evidence="5"/>
<organism evidence="8 9">
    <name type="scientific">Pseudozyma flocculosa</name>
    <dbReference type="NCBI Taxonomy" id="84751"/>
    <lineage>
        <taxon>Eukaryota</taxon>
        <taxon>Fungi</taxon>
        <taxon>Dikarya</taxon>
        <taxon>Basidiomycota</taxon>
        <taxon>Ustilaginomycotina</taxon>
        <taxon>Ustilaginomycetes</taxon>
        <taxon>Ustilaginales</taxon>
        <taxon>Ustilaginaceae</taxon>
        <taxon>Pseudozyma</taxon>
    </lineage>
</organism>
<keyword evidence="2 5" id="KW-0479">Metal-binding</keyword>
<evidence type="ECO:0000256" key="2">
    <source>
        <dbReference type="ARBA" id="ARBA00022723"/>
    </source>
</evidence>
<dbReference type="InterPro" id="IPR022966">
    <property type="entry name" value="RNase_II/R_CS"/>
</dbReference>
<dbReference type="InterPro" id="IPR041093">
    <property type="entry name" value="Dis3l2-like_C"/>
</dbReference>
<feature type="region of interest" description="Disordered" evidence="6">
    <location>
        <begin position="252"/>
        <end position="292"/>
    </location>
</feature>
<comment type="subcellular location">
    <subcellularLocation>
        <location evidence="5">Cytoplasm</location>
    </subcellularLocation>
    <subcellularLocation>
        <location evidence="5">Cytoplasm</location>
        <location evidence="5">P-body</location>
    </subcellularLocation>
</comment>
<feature type="region of interest" description="Disordered" evidence="6">
    <location>
        <begin position="462"/>
        <end position="538"/>
    </location>
</feature>
<feature type="region of interest" description="Disordered" evidence="6">
    <location>
        <begin position="1"/>
        <end position="223"/>
    </location>
</feature>
<feature type="compositionally biased region" description="Basic residues" evidence="6">
    <location>
        <begin position="737"/>
        <end position="747"/>
    </location>
</feature>
<feature type="compositionally biased region" description="Gly residues" evidence="6">
    <location>
        <begin position="750"/>
        <end position="770"/>
    </location>
</feature>
<feature type="domain" description="RNB" evidence="7">
    <location>
        <begin position="1083"/>
        <end position="1421"/>
    </location>
</feature>
<dbReference type="PANTHER" id="PTHR23355:SF9">
    <property type="entry name" value="DIS3-LIKE EXONUCLEASE 2"/>
    <property type="match status" value="1"/>
</dbReference>
<feature type="binding site" evidence="5">
    <location>
        <position position="1095"/>
    </location>
    <ligand>
        <name>Mg(2+)</name>
        <dbReference type="ChEBI" id="CHEBI:18420"/>
    </ligand>
</feature>
<dbReference type="InterPro" id="IPR012340">
    <property type="entry name" value="NA-bd_OB-fold"/>
</dbReference>
<reference evidence="8 9" key="1">
    <citation type="submission" date="2018-03" db="EMBL/GenBank/DDBJ databases">
        <authorList>
            <person name="Guldener U."/>
        </authorList>
    </citation>
    <scope>NUCLEOTIDE SEQUENCE [LARGE SCALE GENOMIC DNA]</scope>
    <source>
        <strain evidence="8 9">DAOM196992</strain>
    </source>
</reference>
<evidence type="ECO:0000313" key="9">
    <source>
        <dbReference type="Proteomes" id="UP000323386"/>
    </source>
</evidence>
<dbReference type="FunFam" id="2.40.50.700:FF:000002">
    <property type="entry name" value="Cell wall biogenesis protein"/>
    <property type="match status" value="1"/>
</dbReference>
<evidence type="ECO:0000256" key="6">
    <source>
        <dbReference type="SAM" id="MobiDB-lite"/>
    </source>
</evidence>
<feature type="compositionally biased region" description="Low complexity" evidence="6">
    <location>
        <begin position="79"/>
        <end position="91"/>
    </location>
</feature>
<proteinExistence type="inferred from homology"/>
<accession>A0A5C3F514</accession>
<dbReference type="InterPro" id="IPR050180">
    <property type="entry name" value="RNR_Ribonuclease"/>
</dbReference>
<feature type="binding site" evidence="5">
    <location>
        <position position="1104"/>
    </location>
    <ligand>
        <name>Mg(2+)</name>
        <dbReference type="ChEBI" id="CHEBI:18420"/>
    </ligand>
</feature>
<feature type="region of interest" description="Disordered" evidence="6">
    <location>
        <begin position="376"/>
        <end position="403"/>
    </location>
</feature>
<keyword evidence="5" id="KW-0378">Hydrolase</keyword>
<feature type="compositionally biased region" description="Polar residues" evidence="6">
    <location>
        <begin position="63"/>
        <end position="75"/>
    </location>
</feature>
<evidence type="ECO:0000256" key="1">
    <source>
        <dbReference type="ARBA" id="ARBA00022490"/>
    </source>
</evidence>
<dbReference type="Pfam" id="PF00773">
    <property type="entry name" value="RNB"/>
    <property type="match status" value="1"/>
</dbReference>
<dbReference type="SMART" id="SM00955">
    <property type="entry name" value="RNB"/>
    <property type="match status" value="1"/>
</dbReference>
<evidence type="ECO:0000313" key="8">
    <source>
        <dbReference type="EMBL" id="SPO38321.1"/>
    </source>
</evidence>
<dbReference type="EMBL" id="OOIP01000009">
    <property type="protein sequence ID" value="SPO38321.1"/>
    <property type="molecule type" value="Genomic_DNA"/>
</dbReference>
<dbReference type="InterPro" id="IPR028591">
    <property type="entry name" value="DIS3L2"/>
</dbReference>
<keyword evidence="5" id="KW-0464">Manganese</keyword>
<feature type="compositionally biased region" description="Low complexity" evidence="6">
    <location>
        <begin position="19"/>
        <end position="54"/>
    </location>
</feature>
<feature type="region of interest" description="Disordered" evidence="6">
    <location>
        <begin position="934"/>
        <end position="966"/>
    </location>
</feature>
<evidence type="ECO:0000259" key="7">
    <source>
        <dbReference type="SMART" id="SM00955"/>
    </source>
</evidence>
<dbReference type="SUPFAM" id="SSF50249">
    <property type="entry name" value="Nucleic acid-binding proteins"/>
    <property type="match status" value="3"/>
</dbReference>
<dbReference type="InterPro" id="IPR041505">
    <property type="entry name" value="Dis3_CSD2"/>
</dbReference>
<feature type="region of interest" description="Disordered" evidence="6">
    <location>
        <begin position="730"/>
        <end position="783"/>
    </location>
</feature>
<keyword evidence="9" id="KW-1185">Reference proteome</keyword>
<comment type="function">
    <text evidence="5">3'-5'-exoribonuclease that specifically recognizes RNAs polyuridylated at their 3' end and mediates their degradation. Component of an exosome-independent RNA degradation pathway that mediates degradation of cytoplasmic mRNAs that have been deadenylated and subsequently uridylated at their 3'.</text>
</comment>
<feature type="compositionally biased region" description="Low complexity" evidence="6">
    <location>
        <begin position="616"/>
        <end position="625"/>
    </location>
</feature>
<dbReference type="GO" id="GO:0000956">
    <property type="term" value="P:nuclear-transcribed mRNA catabolic process"/>
    <property type="evidence" value="ECO:0007669"/>
    <property type="project" value="UniProtKB-UniRule"/>
</dbReference>
<dbReference type="Gene3D" id="2.40.50.140">
    <property type="entry name" value="Nucleic acid-binding proteins"/>
    <property type="match status" value="1"/>
</dbReference>
<evidence type="ECO:0000256" key="5">
    <source>
        <dbReference type="HAMAP-Rule" id="MF_03045"/>
    </source>
</evidence>
<keyword evidence="3 5" id="KW-0460">Magnesium</keyword>
<dbReference type="Gene3D" id="2.40.50.700">
    <property type="match status" value="1"/>
</dbReference>
<feature type="region of interest" description="Disordered" evidence="6">
    <location>
        <begin position="551"/>
        <end position="638"/>
    </location>
</feature>
<dbReference type="OrthoDB" id="372421at2759"/>
<dbReference type="GO" id="GO:0046872">
    <property type="term" value="F:metal ion binding"/>
    <property type="evidence" value="ECO:0007669"/>
    <property type="project" value="UniProtKB-KW"/>
</dbReference>
<comment type="cofactor">
    <cofactor evidence="5">
        <name>Mg(2+)</name>
        <dbReference type="ChEBI" id="CHEBI:18420"/>
    </cofactor>
    <cofactor evidence="5">
        <name>Mn(2+)</name>
        <dbReference type="ChEBI" id="CHEBI:29035"/>
    </cofactor>
</comment>
<feature type="compositionally biased region" description="Low complexity" evidence="6">
    <location>
        <begin position="111"/>
        <end position="133"/>
    </location>
</feature>
<dbReference type="InterPro" id="IPR001900">
    <property type="entry name" value="RNase_II/R"/>
</dbReference>
<feature type="compositionally biased region" description="Basic and acidic residues" evidence="6">
    <location>
        <begin position="381"/>
        <end position="390"/>
    </location>
</feature>
<dbReference type="Proteomes" id="UP000323386">
    <property type="component" value="Unassembled WGS sequence"/>
</dbReference>
<feature type="compositionally biased region" description="Gly residues" evidence="6">
    <location>
        <begin position="479"/>
        <end position="488"/>
    </location>
</feature>
<feature type="compositionally biased region" description="Acidic residues" evidence="6">
    <location>
        <begin position="1566"/>
        <end position="1580"/>
    </location>
</feature>
<keyword evidence="5" id="KW-0540">Nuclease</keyword>
<feature type="compositionally biased region" description="Low complexity" evidence="6">
    <location>
        <begin position="177"/>
        <end position="194"/>
    </location>
</feature>
<dbReference type="Gene3D" id="2.40.50.690">
    <property type="match status" value="1"/>
</dbReference>
<dbReference type="Pfam" id="PF17849">
    <property type="entry name" value="OB_Dis3"/>
    <property type="match status" value="1"/>
</dbReference>
<dbReference type="GO" id="GO:1990074">
    <property type="term" value="P:polyuridylation-dependent mRNA catabolic process"/>
    <property type="evidence" value="ECO:0007669"/>
    <property type="project" value="UniProtKB-UniRule"/>
</dbReference>
<comment type="similarity">
    <text evidence="5">Belongs to the RNR ribonuclease family. DIS3L2 subfamily.</text>
</comment>
<dbReference type="GO" id="GO:0000932">
    <property type="term" value="C:P-body"/>
    <property type="evidence" value="ECO:0007669"/>
    <property type="project" value="UniProtKB-SubCell"/>
</dbReference>
<dbReference type="GO" id="GO:0000175">
    <property type="term" value="F:3'-5'-RNA exonuclease activity"/>
    <property type="evidence" value="ECO:0007669"/>
    <property type="project" value="UniProtKB-UniRule"/>
</dbReference>
<protein>
    <recommendedName>
        <fullName evidence="5">DIS3-like exonuclease 2</fullName>
        <ecNumber evidence="5">3.1.13.-</ecNumber>
    </recommendedName>
</protein>